<dbReference type="AlphaFoldDB" id="A0A6L5WGT8"/>
<organism evidence="3 4">
    <name type="scientific">Campylobacter portucalensis</name>
    <dbReference type="NCBI Taxonomy" id="2608384"/>
    <lineage>
        <taxon>Bacteria</taxon>
        <taxon>Pseudomonadati</taxon>
        <taxon>Campylobacterota</taxon>
        <taxon>Epsilonproteobacteria</taxon>
        <taxon>Campylobacterales</taxon>
        <taxon>Campylobacteraceae</taxon>
        <taxon>Campylobacter</taxon>
    </lineage>
</organism>
<feature type="signal peptide" evidence="1">
    <location>
        <begin position="1"/>
        <end position="19"/>
    </location>
</feature>
<gene>
    <name evidence="3" type="ORF">F1B92_03440</name>
</gene>
<dbReference type="RefSeq" id="WP_154570521.1">
    <property type="nucleotide sequence ID" value="NZ_VWSJ01000008.1"/>
</dbReference>
<dbReference type="InterPro" id="IPR036761">
    <property type="entry name" value="TTHA0802/YceI-like_sf"/>
</dbReference>
<proteinExistence type="predicted"/>
<comment type="caution">
    <text evidence="3">The sequence shown here is derived from an EMBL/GenBank/DDBJ whole genome shotgun (WGS) entry which is preliminary data.</text>
</comment>
<dbReference type="Proteomes" id="UP000476338">
    <property type="component" value="Unassembled WGS sequence"/>
</dbReference>
<sequence length="195" mass="21994">MKKTSFFLGALVLANSLYAGVCSDSFKYDFTFFGSPNKEYVVTKNTFTKFNVNFPEEKLLNATLEIDALSLDTSADMSNMGKEWPKAMAKTRNNNTINQFFKKFEKDPAKVSAKITEVGDSEIKVAFTMNGVTKEIPLSYKVENGLIKASGKLEILDFNTQKAWEAFNRICEKAFHHGKSWSEININFEVSDSCK</sequence>
<evidence type="ECO:0000313" key="4">
    <source>
        <dbReference type="Proteomes" id="UP000476338"/>
    </source>
</evidence>
<keyword evidence="4" id="KW-1185">Reference proteome</keyword>
<feature type="chain" id="PRO_5026799392" description="Lipid/polyisoprenoid-binding YceI-like domain-containing protein" evidence="1">
    <location>
        <begin position="20"/>
        <end position="195"/>
    </location>
</feature>
<evidence type="ECO:0000259" key="2">
    <source>
        <dbReference type="Pfam" id="PF04264"/>
    </source>
</evidence>
<accession>A0A6L5WGT8</accession>
<keyword evidence="1" id="KW-0732">Signal</keyword>
<protein>
    <recommendedName>
        <fullName evidence="2">Lipid/polyisoprenoid-binding YceI-like domain-containing protein</fullName>
    </recommendedName>
</protein>
<evidence type="ECO:0000256" key="1">
    <source>
        <dbReference type="SAM" id="SignalP"/>
    </source>
</evidence>
<dbReference type="Gene3D" id="2.40.128.110">
    <property type="entry name" value="Lipid/polyisoprenoid-binding, YceI-like"/>
    <property type="match status" value="1"/>
</dbReference>
<feature type="domain" description="Lipid/polyisoprenoid-binding YceI-like" evidence="2">
    <location>
        <begin position="45"/>
        <end position="188"/>
    </location>
</feature>
<dbReference type="EMBL" id="VWSJ01000008">
    <property type="protein sequence ID" value="MSN96254.1"/>
    <property type="molecule type" value="Genomic_DNA"/>
</dbReference>
<name>A0A6L5WGT8_9BACT</name>
<evidence type="ECO:0000313" key="3">
    <source>
        <dbReference type="EMBL" id="MSN96254.1"/>
    </source>
</evidence>
<dbReference type="Pfam" id="PF04264">
    <property type="entry name" value="YceI"/>
    <property type="match status" value="1"/>
</dbReference>
<reference evidence="3 4" key="1">
    <citation type="submission" date="2019-09" db="EMBL/GenBank/DDBJ databases">
        <authorList>
            <person name="Silva M."/>
            <person name="Pereira G."/>
            <person name="Lopes-Da-Costa L."/>
            <person name="Silva E."/>
        </authorList>
    </citation>
    <scope>NUCLEOTIDE SEQUENCE [LARGE SCALE GENOMIC DNA]</scope>
    <source>
        <strain evidence="3 4">FMV-PI01</strain>
    </source>
</reference>
<reference evidence="3 4" key="2">
    <citation type="submission" date="2020-03" db="EMBL/GenBank/DDBJ databases">
        <title>Campylobacter portucalensis sp. nov., a new species of Campylobacter isolated from the reproductive tract of bulls.</title>
        <authorList>
            <person name="Silva M.F."/>
            <person name="Pereira G."/>
            <person name="Carneiro C."/>
            <person name="Hemphill A."/>
            <person name="Mateus L."/>
            <person name="Lopes-Da-Costa L."/>
            <person name="Silva E."/>
        </authorList>
    </citation>
    <scope>NUCLEOTIDE SEQUENCE [LARGE SCALE GENOMIC DNA]</scope>
    <source>
        <strain evidence="3 4">FMV-PI01</strain>
    </source>
</reference>
<dbReference type="InterPro" id="IPR007372">
    <property type="entry name" value="Lipid/polyisoprenoid-bd_YceI"/>
</dbReference>